<dbReference type="InterPro" id="IPR005467">
    <property type="entry name" value="His_kinase_dom"/>
</dbReference>
<dbReference type="Pfam" id="PF00360">
    <property type="entry name" value="PHY"/>
    <property type="match status" value="1"/>
</dbReference>
<protein>
    <recommendedName>
        <fullName evidence="3">histidine kinase</fullName>
        <ecNumber evidence="3">2.7.13.3</ecNumber>
    </recommendedName>
</protein>
<gene>
    <name evidence="12" type="ORF">QTN89_08240</name>
</gene>
<dbReference type="InterPro" id="IPR036890">
    <property type="entry name" value="HATPase_C_sf"/>
</dbReference>
<dbReference type="PANTHER" id="PTHR42878:SF15">
    <property type="entry name" value="BACTERIOPHYTOCHROME"/>
    <property type="match status" value="1"/>
</dbReference>
<dbReference type="Pfam" id="PF01590">
    <property type="entry name" value="GAF"/>
    <property type="match status" value="1"/>
</dbReference>
<dbReference type="Pfam" id="PF08446">
    <property type="entry name" value="PAS_2"/>
    <property type="match status" value="1"/>
</dbReference>
<dbReference type="InterPro" id="IPR001294">
    <property type="entry name" value="Phytochrome"/>
</dbReference>
<dbReference type="PROSITE" id="PS50046">
    <property type="entry name" value="PHYTOCHROME_2"/>
    <property type="match status" value="1"/>
</dbReference>
<dbReference type="InterPro" id="IPR036097">
    <property type="entry name" value="HisK_dim/P_sf"/>
</dbReference>
<dbReference type="SMART" id="SM00387">
    <property type="entry name" value="HATPase_c"/>
    <property type="match status" value="1"/>
</dbReference>
<evidence type="ECO:0000256" key="1">
    <source>
        <dbReference type="ARBA" id="ARBA00000085"/>
    </source>
</evidence>
<keyword evidence="5" id="KW-0716">Sensory transduction</keyword>
<feature type="domain" description="Histidine kinase" evidence="11">
    <location>
        <begin position="570"/>
        <end position="796"/>
    </location>
</feature>
<dbReference type="SMART" id="SM00388">
    <property type="entry name" value="HisKA"/>
    <property type="match status" value="1"/>
</dbReference>
<dbReference type="EC" id="2.7.13.3" evidence="3"/>
<dbReference type="Gene3D" id="1.10.287.130">
    <property type="match status" value="1"/>
</dbReference>
<reference evidence="12 13" key="1">
    <citation type="submission" date="2023-06" db="EMBL/GenBank/DDBJ databases">
        <title>Roseiconus lacunae JC819 isolated from Gulf of Mannar region, Tamil Nadu.</title>
        <authorList>
            <person name="Pk S."/>
            <person name="Ch S."/>
            <person name="Ch V.R."/>
        </authorList>
    </citation>
    <scope>NUCLEOTIDE SEQUENCE [LARGE SCALE GENOMIC DNA]</scope>
    <source>
        <strain evidence="12 13">JC819</strain>
    </source>
</reference>
<dbReference type="SUPFAM" id="SSF55874">
    <property type="entry name" value="ATPase domain of HSP90 chaperone/DNA topoisomerase II/histidine kinase"/>
    <property type="match status" value="1"/>
</dbReference>
<evidence type="ECO:0000313" key="12">
    <source>
        <dbReference type="EMBL" id="MDM4015413.1"/>
    </source>
</evidence>
<keyword evidence="9" id="KW-0675">Receptor</keyword>
<dbReference type="PROSITE" id="PS50109">
    <property type="entry name" value="HIS_KIN"/>
    <property type="match status" value="1"/>
</dbReference>
<name>A0ABT7PGA9_9BACT</name>
<dbReference type="InterPro" id="IPR029016">
    <property type="entry name" value="GAF-like_dom_sf"/>
</dbReference>
<dbReference type="EMBL" id="JASZZN010000005">
    <property type="protein sequence ID" value="MDM4015413.1"/>
    <property type="molecule type" value="Genomic_DNA"/>
</dbReference>
<dbReference type="InterPro" id="IPR003594">
    <property type="entry name" value="HATPase_dom"/>
</dbReference>
<evidence type="ECO:0000259" key="11">
    <source>
        <dbReference type="PROSITE" id="PS50109"/>
    </source>
</evidence>
<comment type="caution">
    <text evidence="12">The sequence shown here is derived from an EMBL/GenBank/DDBJ whole genome shotgun (WGS) entry which is preliminary data.</text>
</comment>
<evidence type="ECO:0000256" key="7">
    <source>
        <dbReference type="ARBA" id="ARBA00022777"/>
    </source>
</evidence>
<keyword evidence="7" id="KW-0418">Kinase</keyword>
<dbReference type="InterPro" id="IPR013515">
    <property type="entry name" value="Phytochrome_cen-reg"/>
</dbReference>
<evidence type="ECO:0000256" key="6">
    <source>
        <dbReference type="ARBA" id="ARBA00022679"/>
    </source>
</evidence>
<comment type="catalytic activity">
    <reaction evidence="1">
        <text>ATP + protein L-histidine = ADP + protein N-phospho-L-histidine.</text>
        <dbReference type="EC" id="2.7.13.3"/>
    </reaction>
</comment>
<dbReference type="Gene3D" id="3.30.450.40">
    <property type="match status" value="1"/>
</dbReference>
<evidence type="ECO:0000313" key="13">
    <source>
        <dbReference type="Proteomes" id="UP001239462"/>
    </source>
</evidence>
<keyword evidence="8" id="KW-0157">Chromophore</keyword>
<evidence type="ECO:0000259" key="10">
    <source>
        <dbReference type="PROSITE" id="PS50046"/>
    </source>
</evidence>
<evidence type="ECO:0000256" key="4">
    <source>
        <dbReference type="ARBA" id="ARBA00022543"/>
    </source>
</evidence>
<evidence type="ECO:0000256" key="8">
    <source>
        <dbReference type="ARBA" id="ARBA00022991"/>
    </source>
</evidence>
<comment type="similarity">
    <text evidence="2">In the N-terminal section; belongs to the phytochrome family.</text>
</comment>
<evidence type="ECO:0000256" key="9">
    <source>
        <dbReference type="ARBA" id="ARBA00023170"/>
    </source>
</evidence>
<dbReference type="SUPFAM" id="SSF55785">
    <property type="entry name" value="PYP-like sensor domain (PAS domain)"/>
    <property type="match status" value="1"/>
</dbReference>
<keyword evidence="4" id="KW-0600">Photoreceptor protein</keyword>
<dbReference type="InterPro" id="IPR013654">
    <property type="entry name" value="PAS_2"/>
</dbReference>
<keyword evidence="13" id="KW-1185">Reference proteome</keyword>
<dbReference type="Gene3D" id="3.30.565.10">
    <property type="entry name" value="Histidine kinase-like ATPase, C-terminal domain"/>
    <property type="match status" value="1"/>
</dbReference>
<evidence type="ECO:0000256" key="2">
    <source>
        <dbReference type="ARBA" id="ARBA00006402"/>
    </source>
</evidence>
<dbReference type="SMART" id="SM00065">
    <property type="entry name" value="GAF"/>
    <property type="match status" value="1"/>
</dbReference>
<dbReference type="InterPro" id="IPR050351">
    <property type="entry name" value="BphY/WalK/GraS-like"/>
</dbReference>
<organism evidence="12 13">
    <name type="scientific">Roseiconus lacunae</name>
    <dbReference type="NCBI Taxonomy" id="2605694"/>
    <lineage>
        <taxon>Bacteria</taxon>
        <taxon>Pseudomonadati</taxon>
        <taxon>Planctomycetota</taxon>
        <taxon>Planctomycetia</taxon>
        <taxon>Pirellulales</taxon>
        <taxon>Pirellulaceae</taxon>
        <taxon>Roseiconus</taxon>
    </lineage>
</organism>
<dbReference type="InterPro" id="IPR016132">
    <property type="entry name" value="Phyto_chromo_attachment"/>
</dbReference>
<sequence length="796" mass="89056">MEPYDLPGTPLQGPVELTNCDREPIHLPATIQPHGCMIAVRESDETDRRLIVSVSENLFQWIPERCLATHASVASITENDSHHKGPIADDTPRTDDCQSLIGQPIATIAPELDSLAQVVSSHREGKRLRRPVQIGDRSLIASAHHCDDLILIELERDLAPENTIGPELVGQLFAGLEDQQLEQIYQSTIEIIRSFTGFDRVMLYRFHDDDHGSVIAEAKRDDQEAFLGLHYPAGDIPLPARRLYVLNWIRVVSDVNADPIPMSPAMIGEPGASTDQASSSRSIDMSYAQLRAISPIHLEYLRNMGVGASMSISIINGDRLWGLIACHHRTEKVLSPDQRDVCELAGSLLSTYLSSRRQESLLARRIEINDNIAQRAMQFANREDLQQAILDSAPWFTELLSADGIAFHHRDQILCWGTTPDETQVQALLKQLNEQTEDHLAFTDKLSNWIPEASDYKDQIAGMLAIRLGRKHSGELLFFRAPYASTIHWAGDPVKSETDESGRLSPRKSFAKFTEQVEGTSLPWSPAERETAETLRATLNNLVIEQADRVQRINDELRQLNADLDAFAYAASHDLKEPLRGLNHYLYLLEQGPKNDATFQKGIGGLKRLVGRMGELLDGLLRFSRVGRQDLRWETFDLKDAMAQAIDILFGGRNPDGVRVTLVNDATIVGDFSCVREILMNLISNAIKYNESPEKVIEIGQVDYRQSPLNQFPEFGPNVMFVRDNGIGIDEKYREQVFDIFRRLHQHDQYGGGSGAGLTIVRRIIERHGGRVQIVAQESGASLSGTAFFFGWEPAS</sequence>
<dbReference type="InterPro" id="IPR035965">
    <property type="entry name" value="PAS-like_dom_sf"/>
</dbReference>
<dbReference type="PANTHER" id="PTHR42878">
    <property type="entry name" value="TWO-COMPONENT HISTIDINE KINASE"/>
    <property type="match status" value="1"/>
</dbReference>
<proteinExistence type="inferred from homology"/>
<dbReference type="RefSeq" id="WP_289162903.1">
    <property type="nucleotide sequence ID" value="NZ_JASZZN010000005.1"/>
</dbReference>
<dbReference type="Gene3D" id="3.30.450.20">
    <property type="entry name" value="PAS domain"/>
    <property type="match status" value="1"/>
</dbReference>
<dbReference type="InterPro" id="IPR043150">
    <property type="entry name" value="Phytochrome_PHY_sf"/>
</dbReference>
<feature type="domain" description="Phytochrome chromophore attachment site" evidence="10">
    <location>
        <begin position="180"/>
        <end position="347"/>
    </location>
</feature>
<dbReference type="CDD" id="cd00082">
    <property type="entry name" value="HisKA"/>
    <property type="match status" value="1"/>
</dbReference>
<evidence type="ECO:0000256" key="3">
    <source>
        <dbReference type="ARBA" id="ARBA00012438"/>
    </source>
</evidence>
<dbReference type="InterPro" id="IPR003018">
    <property type="entry name" value="GAF"/>
</dbReference>
<evidence type="ECO:0000256" key="5">
    <source>
        <dbReference type="ARBA" id="ARBA00022606"/>
    </source>
</evidence>
<dbReference type="Proteomes" id="UP001239462">
    <property type="component" value="Unassembled WGS sequence"/>
</dbReference>
<keyword evidence="6" id="KW-0808">Transferase</keyword>
<dbReference type="SUPFAM" id="SSF55781">
    <property type="entry name" value="GAF domain-like"/>
    <property type="match status" value="2"/>
</dbReference>
<dbReference type="Pfam" id="PF02518">
    <property type="entry name" value="HATPase_c"/>
    <property type="match status" value="1"/>
</dbReference>
<dbReference type="SUPFAM" id="SSF47384">
    <property type="entry name" value="Homodimeric domain of signal transducing histidine kinase"/>
    <property type="match status" value="1"/>
</dbReference>
<dbReference type="PRINTS" id="PR01033">
    <property type="entry name" value="PHYTOCHROME"/>
</dbReference>
<dbReference type="Gene3D" id="3.30.450.270">
    <property type="match status" value="1"/>
</dbReference>
<dbReference type="InterPro" id="IPR003661">
    <property type="entry name" value="HisK_dim/P_dom"/>
</dbReference>
<accession>A0ABT7PGA9</accession>